<proteinExistence type="predicted"/>
<dbReference type="Proteomes" id="UP000246058">
    <property type="component" value="Chromosome"/>
</dbReference>
<evidence type="ECO:0000313" key="2">
    <source>
        <dbReference type="Proteomes" id="UP000246058"/>
    </source>
</evidence>
<sequence length="72" mass="8017">METGRYIVVFDPPFKDIHGFSATQIYSEEQGSTLDNVVVQSIENGQVQVKTGDSSGHMRDREFTFVAYGEVA</sequence>
<keyword evidence="2" id="KW-1185">Reference proteome</keyword>
<dbReference type="AlphaFoldDB" id="A0A2U8VRQ8"/>
<accession>A0A2U8VRQ8</accession>
<evidence type="ECO:0000313" key="1">
    <source>
        <dbReference type="EMBL" id="AWN36121.1"/>
    </source>
</evidence>
<reference evidence="1 2" key="1">
    <citation type="submission" date="2018-05" db="EMBL/GenBank/DDBJ databases">
        <title>Complete Genome Sequence of Methylobacterium sp. 17Sr1-43.</title>
        <authorList>
            <person name="Srinivasan S."/>
        </authorList>
    </citation>
    <scope>NUCLEOTIDE SEQUENCE [LARGE SCALE GENOMIC DNA]</scope>
    <source>
        <strain evidence="1 2">17Sr1-43</strain>
    </source>
</reference>
<protein>
    <submittedName>
        <fullName evidence="1">Uncharacterized protein</fullName>
    </submittedName>
</protein>
<gene>
    <name evidence="1" type="ORF">DK427_10615</name>
</gene>
<name>A0A2U8VRQ8_9HYPH</name>
<dbReference type="OrthoDB" id="8780301at2"/>
<dbReference type="EMBL" id="CP029551">
    <property type="protein sequence ID" value="AWN36121.1"/>
    <property type="molecule type" value="Genomic_DNA"/>
</dbReference>
<organism evidence="1 2">
    <name type="scientific">Methylobacterium radiodurans</name>
    <dbReference type="NCBI Taxonomy" id="2202828"/>
    <lineage>
        <taxon>Bacteria</taxon>
        <taxon>Pseudomonadati</taxon>
        <taxon>Pseudomonadota</taxon>
        <taxon>Alphaproteobacteria</taxon>
        <taxon>Hyphomicrobiales</taxon>
        <taxon>Methylobacteriaceae</taxon>
        <taxon>Methylobacterium</taxon>
    </lineage>
</organism>
<dbReference type="KEGG" id="meti:DK427_10615"/>